<gene>
    <name evidence="8" type="ORF">ACJIZ3_020773</name>
</gene>
<dbReference type="InterPro" id="IPR057135">
    <property type="entry name" value="At4g27190-like_LRR"/>
</dbReference>
<dbReference type="SMART" id="SM00382">
    <property type="entry name" value="AAA"/>
    <property type="match status" value="1"/>
</dbReference>
<evidence type="ECO:0000256" key="1">
    <source>
        <dbReference type="ARBA" id="ARBA00008894"/>
    </source>
</evidence>
<dbReference type="InterPro" id="IPR002182">
    <property type="entry name" value="NB-ARC"/>
</dbReference>
<dbReference type="FunFam" id="1.10.10.10:FF:000322">
    <property type="entry name" value="Probable disease resistance protein At1g63360"/>
    <property type="match status" value="1"/>
</dbReference>
<keyword evidence="2" id="KW-0433">Leucine-rich repeat</keyword>
<dbReference type="Pfam" id="PF13855">
    <property type="entry name" value="LRR_8"/>
    <property type="match status" value="1"/>
</dbReference>
<dbReference type="InterPro" id="IPR058922">
    <property type="entry name" value="WHD_DRP"/>
</dbReference>
<dbReference type="PANTHER" id="PTHR33463">
    <property type="entry name" value="NB-ARC DOMAIN-CONTAINING PROTEIN-RELATED"/>
    <property type="match status" value="1"/>
</dbReference>
<evidence type="ECO:0000256" key="2">
    <source>
        <dbReference type="ARBA" id="ARBA00022614"/>
    </source>
</evidence>
<keyword evidence="5" id="KW-0611">Plant defense</keyword>
<evidence type="ECO:0000256" key="4">
    <source>
        <dbReference type="ARBA" id="ARBA00022741"/>
    </source>
</evidence>
<dbReference type="InterPro" id="IPR032675">
    <property type="entry name" value="LRR_dom_sf"/>
</dbReference>
<dbReference type="Gene3D" id="1.10.8.430">
    <property type="entry name" value="Helical domain of apoptotic protease-activating factors"/>
    <property type="match status" value="1"/>
</dbReference>
<dbReference type="SUPFAM" id="SSF52058">
    <property type="entry name" value="L domain-like"/>
    <property type="match status" value="1"/>
</dbReference>
<dbReference type="GO" id="GO:0005524">
    <property type="term" value="F:ATP binding"/>
    <property type="evidence" value="ECO:0007669"/>
    <property type="project" value="UniProtKB-KW"/>
</dbReference>
<comment type="caution">
    <text evidence="8">The sequence shown here is derived from an EMBL/GenBank/DDBJ whole genome shotgun (WGS) entry which is preliminary data.</text>
</comment>
<dbReference type="FunFam" id="1.10.8.430:FF:000003">
    <property type="entry name" value="Probable disease resistance protein At5g66910"/>
    <property type="match status" value="1"/>
</dbReference>
<feature type="domain" description="AAA+ ATPase" evidence="7">
    <location>
        <begin position="170"/>
        <end position="322"/>
    </location>
</feature>
<sequence length="1002" mass="113512">MISSLLLELGKSVCRSLGGALSPHVVNLVVSCFGFSANVESLQEKSKRVMDIAADVEKEVNELEISQGKVRKTEVASWLDKVRRINIEFVNLQRDLLQENGFMSRFSRGGRVEELSSRFDELLQQHKDFRGSLVLDAERTKGEPFVTTCLFGDAFAKNVERIWKYLVIDKIQIIGIYGMGGVGKTTLAKHINNLLLERTEYHVFWVTVSQDFSINKLQDDIARFIGLKISDKNDVVERAAMLKRALSRMNDFVLILDDVWKEIDLEKVGSPHLLKGGRLIITARSLDLCHQMSCREKIEVLTLCPDEAWNLFKEILGEETTLAPEVERIAKSVAKECDGLPLGIVTLATSMKGATQIYIWRHALAELRGYHGITGMNEKVLRVLKYSFDRLDPNYNSEDKCRNGYTKLQHCLLYCSLYPEDFKIYRNELSNRFISEKIIDKKETRGEEFDQGLIILNKLVNVGLLESTHSYKEHDGVKMHDLVRDMALHITSENPKFKVLAGISLKKFPFQGEYWPEDLEKMSLMYNDIREIPEGTSPNCPKLSTLLLNNNQGLTFIPDSFFSLMCGLTIIDLSYTSIYVLPNSICDLESLNTISVQCCDNLVFVPNLGKLKALKELDLTYTEIEEVPQGMENLENLKYLCLHYTSKLKMIPKGLLPRFQHLQCLRLPVHVQVAVEEIESLKQLEKLSCRVKDVYDFNRVIGQSSERNITSFDIIIGADYMEELTSQIDPSSEIDCKCIIMSGCSLEEGEGNQVSLVDAQDIQHLEFYSCEGLSNCFSDDLQQLGFTPSCIKTLAINNCEEIEFIVNCEFSSLEHIRLECLQNLMGVVDDVAVGLPPPPIDLFSSLKKLTIYECHKIKKLGLGLLLGNLQNLESIGVSECHEIEEIIQVVAVEGRGGVVSLPKLKELSLWNLPKLKSICSEEAKMCCNSIEEITIGGCPEVKKLPLLFIRSSNSVEEEDSHHSSSYSPPPNLMSIQTEENWWESLEWDHPTHKHLLQPLLKL</sequence>
<evidence type="ECO:0000256" key="5">
    <source>
        <dbReference type="ARBA" id="ARBA00022821"/>
    </source>
</evidence>
<evidence type="ECO:0000313" key="8">
    <source>
        <dbReference type="EMBL" id="KAL3824744.1"/>
    </source>
</evidence>
<dbReference type="InterPro" id="IPR042197">
    <property type="entry name" value="Apaf_helical"/>
</dbReference>
<keyword evidence="9" id="KW-1185">Reference proteome</keyword>
<keyword evidence="6" id="KW-0067">ATP-binding</keyword>
<protein>
    <recommendedName>
        <fullName evidence="7">AAA+ ATPase domain-containing protein</fullName>
    </recommendedName>
</protein>
<evidence type="ECO:0000313" key="9">
    <source>
        <dbReference type="Proteomes" id="UP001634393"/>
    </source>
</evidence>
<dbReference type="AlphaFoldDB" id="A0ABD3SJN8"/>
<dbReference type="SUPFAM" id="SSF52540">
    <property type="entry name" value="P-loop containing nucleoside triphosphate hydrolases"/>
    <property type="match status" value="1"/>
</dbReference>
<dbReference type="PRINTS" id="PR00364">
    <property type="entry name" value="DISEASERSIST"/>
</dbReference>
<dbReference type="Gene3D" id="1.10.10.10">
    <property type="entry name" value="Winged helix-like DNA-binding domain superfamily/Winged helix DNA-binding domain"/>
    <property type="match status" value="1"/>
</dbReference>
<dbReference type="Gene3D" id="3.80.10.10">
    <property type="entry name" value="Ribonuclease Inhibitor"/>
    <property type="match status" value="2"/>
</dbReference>
<dbReference type="InterPro" id="IPR027417">
    <property type="entry name" value="P-loop_NTPase"/>
</dbReference>
<dbReference type="Pfam" id="PF23247">
    <property type="entry name" value="LRR_RPS2"/>
    <property type="match status" value="1"/>
</dbReference>
<dbReference type="Pfam" id="PF00931">
    <property type="entry name" value="NB-ARC"/>
    <property type="match status" value="1"/>
</dbReference>
<keyword evidence="3" id="KW-0677">Repeat</keyword>
<evidence type="ECO:0000256" key="3">
    <source>
        <dbReference type="ARBA" id="ARBA00022737"/>
    </source>
</evidence>
<comment type="similarity">
    <text evidence="1">Belongs to the disease resistance NB-LRR family.</text>
</comment>
<dbReference type="InterPro" id="IPR003593">
    <property type="entry name" value="AAA+_ATPase"/>
</dbReference>
<dbReference type="GO" id="GO:0051607">
    <property type="term" value="P:defense response to virus"/>
    <property type="evidence" value="ECO:0007669"/>
    <property type="project" value="UniProtKB-ARBA"/>
</dbReference>
<dbReference type="PANTHER" id="PTHR33463:SF187">
    <property type="entry name" value="AND NB-ARC DOMAIN DISEASE RESISTANCE PROTEIN, PUTATIVE-RELATED"/>
    <property type="match status" value="1"/>
</dbReference>
<accession>A0ABD3SJN8</accession>
<name>A0ABD3SJN8_9LAMI</name>
<proteinExistence type="inferred from homology"/>
<keyword evidence="4" id="KW-0547">Nucleotide-binding</keyword>
<reference evidence="8 9" key="1">
    <citation type="submission" date="2024-12" db="EMBL/GenBank/DDBJ databases">
        <title>The unique morphological basis and parallel evolutionary history of personate flowers in Penstemon.</title>
        <authorList>
            <person name="Depatie T.H."/>
            <person name="Wessinger C.A."/>
        </authorList>
    </citation>
    <scope>NUCLEOTIDE SEQUENCE [LARGE SCALE GENOMIC DNA]</scope>
    <source>
        <strain evidence="8">WTNN_2</strain>
        <tissue evidence="8">Leaf</tissue>
    </source>
</reference>
<dbReference type="Proteomes" id="UP001634393">
    <property type="component" value="Unassembled WGS sequence"/>
</dbReference>
<dbReference type="Pfam" id="PF23559">
    <property type="entry name" value="WHD_DRP"/>
    <property type="match status" value="1"/>
</dbReference>
<dbReference type="InterPro" id="IPR036388">
    <property type="entry name" value="WH-like_DNA-bd_sf"/>
</dbReference>
<dbReference type="InterPro" id="IPR001611">
    <property type="entry name" value="Leu-rich_rpt"/>
</dbReference>
<dbReference type="FunFam" id="3.40.50.300:FF:001091">
    <property type="entry name" value="Probable disease resistance protein At1g61300"/>
    <property type="match status" value="1"/>
</dbReference>
<organism evidence="8 9">
    <name type="scientific">Penstemon smallii</name>
    <dbReference type="NCBI Taxonomy" id="265156"/>
    <lineage>
        <taxon>Eukaryota</taxon>
        <taxon>Viridiplantae</taxon>
        <taxon>Streptophyta</taxon>
        <taxon>Embryophyta</taxon>
        <taxon>Tracheophyta</taxon>
        <taxon>Spermatophyta</taxon>
        <taxon>Magnoliopsida</taxon>
        <taxon>eudicotyledons</taxon>
        <taxon>Gunneridae</taxon>
        <taxon>Pentapetalae</taxon>
        <taxon>asterids</taxon>
        <taxon>lamiids</taxon>
        <taxon>Lamiales</taxon>
        <taxon>Plantaginaceae</taxon>
        <taxon>Cheloneae</taxon>
        <taxon>Penstemon</taxon>
    </lineage>
</organism>
<dbReference type="InterPro" id="IPR050905">
    <property type="entry name" value="Plant_NBS-LRR"/>
</dbReference>
<dbReference type="Gene3D" id="3.40.50.300">
    <property type="entry name" value="P-loop containing nucleotide triphosphate hydrolases"/>
    <property type="match status" value="1"/>
</dbReference>
<evidence type="ECO:0000256" key="6">
    <source>
        <dbReference type="ARBA" id="ARBA00022840"/>
    </source>
</evidence>
<dbReference type="EMBL" id="JBJXBP010000006">
    <property type="protein sequence ID" value="KAL3824744.1"/>
    <property type="molecule type" value="Genomic_DNA"/>
</dbReference>
<evidence type="ECO:0000259" key="7">
    <source>
        <dbReference type="SMART" id="SM00382"/>
    </source>
</evidence>